<keyword evidence="7" id="KW-0833">Ubl conjugation pathway</keyword>
<dbReference type="Pfam" id="PF00160">
    <property type="entry name" value="Pro_isomerase"/>
    <property type="match status" value="1"/>
</dbReference>
<dbReference type="PANTHER" id="PTHR45625:SF1">
    <property type="entry name" value="RING-TYPE E3 UBIQUITIN-PROTEIN LIGASE PPIL2"/>
    <property type="match status" value="1"/>
</dbReference>
<feature type="domain" description="PPIase cyclophilin-type" evidence="12">
    <location>
        <begin position="281"/>
        <end position="427"/>
    </location>
</feature>
<evidence type="ECO:0000256" key="11">
    <source>
        <dbReference type="SAM" id="MobiDB-lite"/>
    </source>
</evidence>
<dbReference type="GO" id="GO:0061630">
    <property type="term" value="F:ubiquitin protein ligase activity"/>
    <property type="evidence" value="ECO:0007669"/>
    <property type="project" value="UniProtKB-EC"/>
</dbReference>
<dbReference type="InterPro" id="IPR026951">
    <property type="entry name" value="PPIL2_U-box_dom"/>
</dbReference>
<dbReference type="InterPro" id="IPR044666">
    <property type="entry name" value="Cyclophilin_A-like"/>
</dbReference>
<dbReference type="EMBL" id="HBIN01014060">
    <property type="protein sequence ID" value="CAE0440498.1"/>
    <property type="molecule type" value="Transcribed_RNA"/>
</dbReference>
<dbReference type="FunFam" id="3.30.40.10:FF:000079">
    <property type="entry name" value="Peptidyl-prolyl cis-trans isomerase 2"/>
    <property type="match status" value="1"/>
</dbReference>
<feature type="domain" description="U-box" evidence="13">
    <location>
        <begin position="33"/>
        <end position="106"/>
    </location>
</feature>
<dbReference type="InterPro" id="IPR002130">
    <property type="entry name" value="Cyclophilin-type_PPIase_dom"/>
</dbReference>
<comment type="similarity">
    <text evidence="5">Belongs to the cyclophilin-type PPIase family. PPIL2 subfamily.</text>
</comment>
<dbReference type="GO" id="GO:0006457">
    <property type="term" value="P:protein folding"/>
    <property type="evidence" value="ECO:0007669"/>
    <property type="project" value="InterPro"/>
</dbReference>
<keyword evidence="10" id="KW-0539">Nucleus</keyword>
<evidence type="ECO:0000259" key="13">
    <source>
        <dbReference type="PROSITE" id="PS51698"/>
    </source>
</evidence>
<evidence type="ECO:0000256" key="4">
    <source>
        <dbReference type="ARBA" id="ARBA00004123"/>
    </source>
</evidence>
<evidence type="ECO:0000313" key="14">
    <source>
        <dbReference type="EMBL" id="CAE0440498.1"/>
    </source>
</evidence>
<dbReference type="PROSITE" id="PS00170">
    <property type="entry name" value="CSA_PPIASE_1"/>
    <property type="match status" value="1"/>
</dbReference>
<dbReference type="PROSITE" id="PS51698">
    <property type="entry name" value="U_BOX"/>
    <property type="match status" value="1"/>
</dbReference>
<evidence type="ECO:0000256" key="8">
    <source>
        <dbReference type="ARBA" id="ARBA00023110"/>
    </source>
</evidence>
<feature type="region of interest" description="Disordered" evidence="11">
    <location>
        <begin position="199"/>
        <end position="227"/>
    </location>
</feature>
<dbReference type="PROSITE" id="PS50072">
    <property type="entry name" value="CSA_PPIASE_2"/>
    <property type="match status" value="1"/>
</dbReference>
<dbReference type="SMART" id="SM00504">
    <property type="entry name" value="Ubox"/>
    <property type="match status" value="1"/>
</dbReference>
<dbReference type="Gene3D" id="2.40.100.10">
    <property type="entry name" value="Cyclophilin-like"/>
    <property type="match status" value="1"/>
</dbReference>
<dbReference type="GO" id="GO:0071013">
    <property type="term" value="C:catalytic step 2 spliceosome"/>
    <property type="evidence" value="ECO:0007669"/>
    <property type="project" value="TreeGrafter"/>
</dbReference>
<dbReference type="InterPro" id="IPR013083">
    <property type="entry name" value="Znf_RING/FYVE/PHD"/>
</dbReference>
<keyword evidence="9" id="KW-0413">Isomerase</keyword>
<dbReference type="Pfam" id="PF04641">
    <property type="entry name" value="Rtf2"/>
    <property type="match status" value="1"/>
</dbReference>
<name>A0A7S3PIJ7_9STRA</name>
<comment type="subcellular location">
    <subcellularLocation>
        <location evidence="4">Nucleus</location>
    </subcellularLocation>
</comment>
<evidence type="ECO:0000256" key="1">
    <source>
        <dbReference type="ARBA" id="ARBA00000900"/>
    </source>
</evidence>
<evidence type="ECO:0000256" key="7">
    <source>
        <dbReference type="ARBA" id="ARBA00022786"/>
    </source>
</evidence>
<proteinExistence type="inferred from homology"/>
<keyword evidence="8" id="KW-0697">Rotamase</keyword>
<feature type="compositionally biased region" description="Basic and acidic residues" evidence="11">
    <location>
        <begin position="464"/>
        <end position="475"/>
    </location>
</feature>
<evidence type="ECO:0008006" key="15">
    <source>
        <dbReference type="Google" id="ProtNLM"/>
    </source>
</evidence>
<organism evidence="14">
    <name type="scientific">Aplanochytrium stocchinoi</name>
    <dbReference type="NCBI Taxonomy" id="215587"/>
    <lineage>
        <taxon>Eukaryota</taxon>
        <taxon>Sar</taxon>
        <taxon>Stramenopiles</taxon>
        <taxon>Bigyra</taxon>
        <taxon>Labyrinthulomycetes</taxon>
        <taxon>Thraustochytrida</taxon>
        <taxon>Thraustochytriidae</taxon>
        <taxon>Aplanochytrium</taxon>
    </lineage>
</organism>
<evidence type="ECO:0000256" key="9">
    <source>
        <dbReference type="ARBA" id="ARBA00023235"/>
    </source>
</evidence>
<keyword evidence="6" id="KW-0808">Transferase</keyword>
<dbReference type="PANTHER" id="PTHR45625">
    <property type="entry name" value="PEPTIDYL-PROLYL CIS-TRANS ISOMERASE-RELATED"/>
    <property type="match status" value="1"/>
</dbReference>
<feature type="region of interest" description="Disordered" evidence="11">
    <location>
        <begin position="464"/>
        <end position="517"/>
    </location>
</feature>
<comment type="catalytic activity">
    <reaction evidence="1">
        <text>S-ubiquitinyl-[E2 ubiquitin-conjugating enzyme]-L-cysteine + [acceptor protein]-L-lysine = [E2 ubiquitin-conjugating enzyme]-L-cysteine + N(6)-ubiquitinyl-[acceptor protein]-L-lysine.</text>
        <dbReference type="EC" id="2.3.2.27"/>
    </reaction>
</comment>
<accession>A0A7S3PIJ7</accession>
<evidence type="ECO:0000256" key="2">
    <source>
        <dbReference type="ARBA" id="ARBA00000971"/>
    </source>
</evidence>
<dbReference type="SUPFAM" id="SSF50891">
    <property type="entry name" value="Cyclophilin-like"/>
    <property type="match status" value="1"/>
</dbReference>
<dbReference type="InterPro" id="IPR003613">
    <property type="entry name" value="Ubox_domain"/>
</dbReference>
<gene>
    <name evidence="14" type="ORF">ASTO00021_LOCUS10632</name>
</gene>
<dbReference type="PRINTS" id="PR00153">
    <property type="entry name" value="CSAPPISMRASE"/>
</dbReference>
<evidence type="ECO:0000256" key="5">
    <source>
        <dbReference type="ARBA" id="ARBA00007930"/>
    </source>
</evidence>
<evidence type="ECO:0000256" key="6">
    <source>
        <dbReference type="ARBA" id="ARBA00022679"/>
    </source>
</evidence>
<dbReference type="GO" id="GO:0003755">
    <property type="term" value="F:peptidyl-prolyl cis-trans isomerase activity"/>
    <property type="evidence" value="ECO:0007669"/>
    <property type="project" value="UniProtKB-KW"/>
</dbReference>
<dbReference type="FunFam" id="2.40.100.10:FF:000014">
    <property type="entry name" value="Peptidyl-prolyl cis-trans isomerase cyp65"/>
    <property type="match status" value="1"/>
</dbReference>
<feature type="compositionally biased region" description="Polar residues" evidence="11">
    <location>
        <begin position="209"/>
        <end position="227"/>
    </location>
</feature>
<sequence length="517" mass="58370">MPKNQHGKDKMYLTASEWKALGGKKKRRVVGYKRLPFYCCALTLQPFTTPVASPSGYTYDFVHVVPYVKEHGTDPATGEKISIKDLVHLNFSKNSLGKFHDPVSYKEFTDNTHMVAIRTSGNVYSYETVKSLNIVPNNWKDLLTQEAFTRDDIIELQNPEKLKVREYENFAHMQLAIKKRKNDASIRTSSTADKILLKAKKLNDERQRNQNQKSTTSNSDASKTNVKSRFTTGNMAASFTSTAVTPETKNVLATADSTEINEDRWRELRALRKKGYAQIVTNMGQLNLELHFDACPAACENFITLAQKGYYNGTIFHRLIPGFMIQGGDPTGTGRGGESIWGKPFKDEIQTKYTHSERGVLSMANSGKNTNRSQFFISFAPCPHLDKKHTVFGKIVGGVDSLDRIEATSTDPHDRPLEEIKIQKVLVFVNPVEDLAKHKQQEIERTKKEEEEERSVGAIEAAARERKKKMEDAKSRANGGVGRYLQIPKPKSIKTNPSVDKKLSKTKHSQAWSFDSW</sequence>
<dbReference type="Gene3D" id="3.30.40.10">
    <property type="entry name" value="Zinc/RING finger domain, C3HC4 (zinc finger)"/>
    <property type="match status" value="1"/>
</dbReference>
<dbReference type="AlphaFoldDB" id="A0A7S3PIJ7"/>
<dbReference type="CDD" id="cd01923">
    <property type="entry name" value="cyclophilin_RING"/>
    <property type="match status" value="1"/>
</dbReference>
<evidence type="ECO:0000256" key="3">
    <source>
        <dbReference type="ARBA" id="ARBA00003697"/>
    </source>
</evidence>
<protein>
    <recommendedName>
        <fullName evidence="15">RING-type E3 ubiquitin transferase</fullName>
    </recommendedName>
</protein>
<comment type="function">
    <text evidence="3">May catalyze the cis-trans isomerization of proline imidic peptide bonds in oligopeptides thereby assisting the folding of proteins. May also function as a chaperone, playing a role in intracellular transport of proteins. May also have a protein ubiquitin ligase activity acting as an E3 ubiquitin protein ligase or as a ubiquitin-ubiquitin ligase promoting elongation of ubiquitin chains on proteins.</text>
</comment>
<dbReference type="InterPro" id="IPR020892">
    <property type="entry name" value="Cyclophilin-type_PPIase_CS"/>
</dbReference>
<reference evidence="14" key="1">
    <citation type="submission" date="2021-01" db="EMBL/GenBank/DDBJ databases">
        <authorList>
            <person name="Corre E."/>
            <person name="Pelletier E."/>
            <person name="Niang G."/>
            <person name="Scheremetjew M."/>
            <person name="Finn R."/>
            <person name="Kale V."/>
            <person name="Holt S."/>
            <person name="Cochrane G."/>
            <person name="Meng A."/>
            <person name="Brown T."/>
            <person name="Cohen L."/>
        </authorList>
    </citation>
    <scope>NUCLEOTIDE SEQUENCE</scope>
    <source>
        <strain evidence="14">GSBS06</strain>
    </source>
</reference>
<dbReference type="InterPro" id="IPR029000">
    <property type="entry name" value="Cyclophilin-like_dom_sf"/>
</dbReference>
<dbReference type="CDD" id="cd16663">
    <property type="entry name" value="RING-Ubox_PPIL2"/>
    <property type="match status" value="1"/>
</dbReference>
<evidence type="ECO:0000259" key="12">
    <source>
        <dbReference type="PROSITE" id="PS50072"/>
    </source>
</evidence>
<evidence type="ECO:0000256" key="10">
    <source>
        <dbReference type="ARBA" id="ARBA00023242"/>
    </source>
</evidence>
<dbReference type="SUPFAM" id="SSF57850">
    <property type="entry name" value="RING/U-box"/>
    <property type="match status" value="1"/>
</dbReference>
<dbReference type="GO" id="GO:0000209">
    <property type="term" value="P:protein polyubiquitination"/>
    <property type="evidence" value="ECO:0007669"/>
    <property type="project" value="TreeGrafter"/>
</dbReference>
<comment type="catalytic activity">
    <reaction evidence="2">
        <text>[protein]-peptidylproline (omega=180) = [protein]-peptidylproline (omega=0)</text>
        <dbReference type="Rhea" id="RHEA:16237"/>
        <dbReference type="Rhea" id="RHEA-COMP:10747"/>
        <dbReference type="Rhea" id="RHEA-COMP:10748"/>
        <dbReference type="ChEBI" id="CHEBI:83833"/>
        <dbReference type="ChEBI" id="CHEBI:83834"/>
        <dbReference type="EC" id="5.2.1.8"/>
    </reaction>
</comment>